<dbReference type="PANTHER" id="PTHR42877:SF8">
    <property type="entry name" value="MONOOXYGENASE"/>
    <property type="match status" value="1"/>
</dbReference>
<comment type="caution">
    <text evidence="6">The sequence shown here is derived from an EMBL/GenBank/DDBJ whole genome shotgun (WGS) entry which is preliminary data.</text>
</comment>
<keyword evidence="3" id="KW-0285">Flavoprotein</keyword>
<keyword evidence="5" id="KW-0560">Oxidoreductase</keyword>
<organism evidence="6 7">
    <name type="scientific">Knufia peltigerae</name>
    <dbReference type="NCBI Taxonomy" id="1002370"/>
    <lineage>
        <taxon>Eukaryota</taxon>
        <taxon>Fungi</taxon>
        <taxon>Dikarya</taxon>
        <taxon>Ascomycota</taxon>
        <taxon>Pezizomycotina</taxon>
        <taxon>Eurotiomycetes</taxon>
        <taxon>Chaetothyriomycetidae</taxon>
        <taxon>Chaetothyriales</taxon>
        <taxon>Trichomeriaceae</taxon>
        <taxon>Knufia</taxon>
    </lineage>
</organism>
<keyword evidence="4" id="KW-0274">FAD</keyword>
<dbReference type="EMBL" id="JAPDRN010000002">
    <property type="protein sequence ID" value="KAJ9646664.1"/>
    <property type="molecule type" value="Genomic_DNA"/>
</dbReference>
<evidence type="ECO:0000256" key="3">
    <source>
        <dbReference type="ARBA" id="ARBA00022630"/>
    </source>
</evidence>
<evidence type="ECO:0000313" key="7">
    <source>
        <dbReference type="Proteomes" id="UP001172681"/>
    </source>
</evidence>
<evidence type="ECO:0000256" key="4">
    <source>
        <dbReference type="ARBA" id="ARBA00022827"/>
    </source>
</evidence>
<dbReference type="PANTHER" id="PTHR42877">
    <property type="entry name" value="L-ORNITHINE N(5)-MONOOXYGENASE-RELATED"/>
    <property type="match status" value="1"/>
</dbReference>
<evidence type="ECO:0000313" key="6">
    <source>
        <dbReference type="EMBL" id="KAJ9646664.1"/>
    </source>
</evidence>
<evidence type="ECO:0000256" key="5">
    <source>
        <dbReference type="ARBA" id="ARBA00023002"/>
    </source>
</evidence>
<evidence type="ECO:0008006" key="8">
    <source>
        <dbReference type="Google" id="ProtNLM"/>
    </source>
</evidence>
<proteinExistence type="inferred from homology"/>
<evidence type="ECO:0000256" key="2">
    <source>
        <dbReference type="ARBA" id="ARBA00010139"/>
    </source>
</evidence>
<gene>
    <name evidence="6" type="ORF">H2204_000356</name>
</gene>
<dbReference type="GO" id="GO:0004499">
    <property type="term" value="F:N,N-dimethylaniline monooxygenase activity"/>
    <property type="evidence" value="ECO:0007669"/>
    <property type="project" value="InterPro"/>
</dbReference>
<dbReference type="Pfam" id="PF13450">
    <property type="entry name" value="NAD_binding_8"/>
    <property type="match status" value="1"/>
</dbReference>
<dbReference type="Gene3D" id="3.50.50.60">
    <property type="entry name" value="FAD/NAD(P)-binding domain"/>
    <property type="match status" value="2"/>
</dbReference>
<dbReference type="InterPro" id="IPR051209">
    <property type="entry name" value="FAD-bind_Monooxygenase_sf"/>
</dbReference>
<comment type="similarity">
    <text evidence="2">Belongs to the FAD-binding monooxygenase family.</text>
</comment>
<reference evidence="6" key="1">
    <citation type="submission" date="2022-10" db="EMBL/GenBank/DDBJ databases">
        <title>Culturing micro-colonial fungi from biological soil crusts in the Mojave desert and describing Neophaeococcomyces mojavensis, and introducing the new genera and species Taxawa tesnikishii.</title>
        <authorList>
            <person name="Kurbessoian T."/>
            <person name="Stajich J.E."/>
        </authorList>
    </citation>
    <scope>NUCLEOTIDE SEQUENCE</scope>
    <source>
        <strain evidence="6">TK_35</strain>
    </source>
</reference>
<evidence type="ECO:0000256" key="1">
    <source>
        <dbReference type="ARBA" id="ARBA00001974"/>
    </source>
</evidence>
<comment type="cofactor">
    <cofactor evidence="1">
        <name>FAD</name>
        <dbReference type="ChEBI" id="CHEBI:57692"/>
    </cofactor>
</comment>
<dbReference type="GO" id="GO:0050660">
    <property type="term" value="F:flavin adenine dinucleotide binding"/>
    <property type="evidence" value="ECO:0007669"/>
    <property type="project" value="InterPro"/>
</dbReference>
<dbReference type="InterPro" id="IPR036188">
    <property type="entry name" value="FAD/NAD-bd_sf"/>
</dbReference>
<dbReference type="GO" id="GO:0050661">
    <property type="term" value="F:NADP binding"/>
    <property type="evidence" value="ECO:0007669"/>
    <property type="project" value="InterPro"/>
</dbReference>
<sequence>MPANSLSKSDGAASPQSHWRLKKPIHTERHLRIICIGAGASGLCFAYKLKRSFQEFSLQIYEKNPAISGTWYENKYPGCACDVPGHNYTFSWEPKLDWTGVYAGSVEIKKYFDDFAAKHDLHRYIKLNHQVTASTWDDKQGQWEVEVTDLISGEIQRASCDILINASGILNAWRWPAIPGINKYQGKLLHSAAWDDSVKLEGKHVGLIGNGSSGIQILPAIQGKVNHLTTFIREPTWVSPVQGLEQHVYSPEELEKFRNIPGALLEYRKGNETNLDTITNIFAKEGQAQVEIRSLMTQQMKEKLRDDALAVKLIPKWGVGCRRLTPGINYLETLSAPNVTVVYGEIVEITERGCVCDDGKEYPVDVLICATGFDTSFKPRFPLVGLNGIDLRDQWATEPKGYMGLAAPNMPNYFQFLGPNCPVGNGPVLSAIEYQADYMLKFCDRWQTEDVHSFSPKVDAVEEFCDHTERWMKQTVWDEECRSWYKGGSISGRITALWPGSALHYIEFISHVRYEDWNFAYRSNRYDFLGNGQSQVEVDFSADWAWYIRENDDGPLLSKGAQRRLLTKSGSKNVHEQARQAVGGSLIGKTV</sequence>
<dbReference type="AlphaFoldDB" id="A0AA39D4Q4"/>
<accession>A0AA39D4Q4</accession>
<dbReference type="InterPro" id="IPR020946">
    <property type="entry name" value="Flavin_mOase-like"/>
</dbReference>
<dbReference type="Proteomes" id="UP001172681">
    <property type="component" value="Unassembled WGS sequence"/>
</dbReference>
<name>A0AA39D4Q4_9EURO</name>
<protein>
    <recommendedName>
        <fullName evidence="8">FAD/NAD(P)-binding domain-containing protein</fullName>
    </recommendedName>
</protein>
<keyword evidence="7" id="KW-1185">Reference proteome</keyword>
<dbReference type="SUPFAM" id="SSF51905">
    <property type="entry name" value="FAD/NAD(P)-binding domain"/>
    <property type="match status" value="2"/>
</dbReference>
<dbReference type="Pfam" id="PF00743">
    <property type="entry name" value="FMO-like"/>
    <property type="match status" value="1"/>
</dbReference>